<dbReference type="GeneID" id="18913712"/>
<organism evidence="2 3">
    <name type="scientific">Phanerochaete carnosa (strain HHB-10118-sp)</name>
    <name type="common">White-rot fungus</name>
    <name type="synonym">Peniophora carnosa</name>
    <dbReference type="NCBI Taxonomy" id="650164"/>
    <lineage>
        <taxon>Eukaryota</taxon>
        <taxon>Fungi</taxon>
        <taxon>Dikarya</taxon>
        <taxon>Basidiomycota</taxon>
        <taxon>Agaricomycotina</taxon>
        <taxon>Agaricomycetes</taxon>
        <taxon>Polyporales</taxon>
        <taxon>Phanerochaetaceae</taxon>
        <taxon>Phanerochaete</taxon>
    </lineage>
</organism>
<reference evidence="2 3" key="1">
    <citation type="journal article" date="2012" name="BMC Genomics">
        <title>Comparative genomics of the white-rot fungi, Phanerochaete carnosa and P. chrysosporium, to elucidate the genetic basis of the distinct wood types they colonize.</title>
        <authorList>
            <person name="Suzuki H."/>
            <person name="MacDonald J."/>
            <person name="Syed K."/>
            <person name="Salamov A."/>
            <person name="Hori C."/>
            <person name="Aerts A."/>
            <person name="Henrissat B."/>
            <person name="Wiebenga A."/>
            <person name="vanKuyk P.A."/>
            <person name="Barry K."/>
            <person name="Lindquist E."/>
            <person name="LaButti K."/>
            <person name="Lapidus A."/>
            <person name="Lucas S."/>
            <person name="Coutinho P."/>
            <person name="Gong Y."/>
            <person name="Samejima M."/>
            <person name="Mahadevan R."/>
            <person name="Abou-Zaid M."/>
            <person name="de Vries R.P."/>
            <person name="Igarashi K."/>
            <person name="Yadav J.S."/>
            <person name="Grigoriev I.V."/>
            <person name="Master E.R."/>
        </authorList>
    </citation>
    <scope>NUCLEOTIDE SEQUENCE [LARGE SCALE GENOMIC DNA]</scope>
    <source>
        <strain evidence="2 3">HHB-10118-sp</strain>
    </source>
</reference>
<feature type="compositionally biased region" description="Basic and acidic residues" evidence="1">
    <location>
        <begin position="43"/>
        <end position="64"/>
    </location>
</feature>
<evidence type="ECO:0000313" key="3">
    <source>
        <dbReference type="Proteomes" id="UP000008370"/>
    </source>
</evidence>
<proteinExistence type="predicted"/>
<dbReference type="Proteomes" id="UP000008370">
    <property type="component" value="Unassembled WGS sequence"/>
</dbReference>
<feature type="region of interest" description="Disordered" evidence="1">
    <location>
        <begin position="36"/>
        <end position="64"/>
    </location>
</feature>
<evidence type="ECO:0000313" key="2">
    <source>
        <dbReference type="EMBL" id="EKM60193.1"/>
    </source>
</evidence>
<evidence type="ECO:0000256" key="1">
    <source>
        <dbReference type="SAM" id="MobiDB-lite"/>
    </source>
</evidence>
<dbReference type="AlphaFoldDB" id="K5W8B0"/>
<protein>
    <submittedName>
        <fullName evidence="2">Uncharacterized protein</fullName>
    </submittedName>
</protein>
<gene>
    <name evidence="2" type="ORF">PHACADRAFT_246044</name>
</gene>
<sequence>MYRHGRLGGRCQGELEVAGKDPEVLGGSNRQAGLEIAAPSEHFIVEESTRPGDTQKNRYDNLTA</sequence>
<keyword evidence="3" id="KW-1185">Reference proteome</keyword>
<name>K5W8B0_PHACS</name>
<dbReference type="EMBL" id="JH930468">
    <property type="protein sequence ID" value="EKM60193.1"/>
    <property type="molecule type" value="Genomic_DNA"/>
</dbReference>
<accession>K5W8B0</accession>
<dbReference type="HOGENOM" id="CLU_2868405_0_0_1"/>
<dbReference type="InParanoid" id="K5W8B0"/>
<dbReference type="KEGG" id="pco:PHACADRAFT_246044"/>
<dbReference type="RefSeq" id="XP_007389670.1">
    <property type="nucleotide sequence ID" value="XM_007389608.1"/>
</dbReference>